<dbReference type="eggNOG" id="ENOG5030ANU">
    <property type="taxonomic scope" value="Bacteria"/>
</dbReference>
<keyword evidence="1" id="KW-0472">Membrane</keyword>
<sequence>MRVRRPVRFYRSFWFWLSVVFLWVSIAGFPKTLVTVGDVLCYGILFLLSCFGIITSLLVFGKAARNQE</sequence>
<evidence type="ECO:0000313" key="5">
    <source>
        <dbReference type="Proteomes" id="UP000236162"/>
    </source>
</evidence>
<evidence type="ECO:0000313" key="2">
    <source>
        <dbReference type="EMBL" id="AYJ38965.1"/>
    </source>
</evidence>
<proteinExistence type="predicted"/>
<feature type="transmembrane region" description="Helical" evidence="1">
    <location>
        <begin position="12"/>
        <end position="30"/>
    </location>
</feature>
<dbReference type="Proteomes" id="UP000277896">
    <property type="component" value="Chromosome"/>
</dbReference>
<evidence type="ECO:0000313" key="4">
    <source>
        <dbReference type="EMBL" id="TBX41767.1"/>
    </source>
</evidence>
<dbReference type="EMBL" id="CP032744">
    <property type="protein sequence ID" value="AYJ38965.1"/>
    <property type="molecule type" value="Genomic_DNA"/>
</dbReference>
<accession>A0A098R6N9</accession>
<evidence type="ECO:0000256" key="1">
    <source>
        <dbReference type="SAM" id="Phobius"/>
    </source>
</evidence>
<dbReference type="AlphaFoldDB" id="A0A098R6N9"/>
<dbReference type="Proteomes" id="UP000292648">
    <property type="component" value="Unassembled WGS sequence"/>
</dbReference>
<gene>
    <name evidence="4" type="ORF">EUZ87_08840</name>
    <name evidence="2" type="ORF">LP667_09120</name>
    <name evidence="3" type="ORF">LPPLD21_01189</name>
</gene>
<organism evidence="4 7">
    <name type="scientific">Lactiplantibacillus paraplantarum</name>
    <dbReference type="NCBI Taxonomy" id="60520"/>
    <lineage>
        <taxon>Bacteria</taxon>
        <taxon>Bacillati</taxon>
        <taxon>Bacillota</taxon>
        <taxon>Bacilli</taxon>
        <taxon>Lactobacillales</taxon>
        <taxon>Lactobacillaceae</taxon>
        <taxon>Lactiplantibacillus</taxon>
    </lineage>
</organism>
<reference evidence="4 7" key="3">
    <citation type="submission" date="2019-01" db="EMBL/GenBank/DDBJ databases">
        <title>Draft genome sequence of Lactobacillus paraplantarum OSY-TC318, a Producer of the novel lantibiotic Paraplantaracin TC318.</title>
        <authorList>
            <person name="Hussein W.E."/>
            <person name="Huang E."/>
            <person name="Yousef A.E."/>
        </authorList>
    </citation>
    <scope>NUCLEOTIDE SEQUENCE [LARGE SCALE GENOMIC DNA]</scope>
    <source>
        <strain evidence="4 7">OSY-TC318</strain>
    </source>
</reference>
<dbReference type="Proteomes" id="UP000236162">
    <property type="component" value="Unassembled WGS sequence"/>
</dbReference>
<dbReference type="EMBL" id="SEHH01000064">
    <property type="protein sequence ID" value="TBX41767.1"/>
    <property type="molecule type" value="Genomic_DNA"/>
</dbReference>
<dbReference type="HOGENOM" id="CLU_186804_0_0_9"/>
<name>A0A098R6N9_9LACO</name>
<dbReference type="KEGG" id="lpx:ASU28_09010"/>
<keyword evidence="5" id="KW-1185">Reference proteome</keyword>
<dbReference type="RefSeq" id="WP_021732038.1">
    <property type="nucleotide sequence ID" value="NZ_AVAI01000132.1"/>
</dbReference>
<protein>
    <submittedName>
        <fullName evidence="4">Uncharacterized protein</fullName>
    </submittedName>
</protein>
<keyword evidence="1" id="KW-1133">Transmembrane helix</keyword>
<keyword evidence="1" id="KW-0812">Transmembrane</keyword>
<feature type="transmembrane region" description="Helical" evidence="1">
    <location>
        <begin position="42"/>
        <end position="60"/>
    </location>
</feature>
<reference evidence="2 6" key="2">
    <citation type="submission" date="2018-10" db="EMBL/GenBank/DDBJ databases">
        <title>Genome seuquencing of Lactobacillus species.</title>
        <authorList>
            <person name="Baek C."/>
            <person name="Yi H."/>
        </authorList>
    </citation>
    <scope>NUCLEOTIDE SEQUENCE [LARGE SCALE GENOMIC DNA]</scope>
    <source>
        <strain evidence="2 6">DSM 10667</strain>
    </source>
</reference>
<reference evidence="3 5" key="1">
    <citation type="submission" date="2017-04" db="EMBL/GenBank/DDBJ databases">
        <title>In vitro and in silico characterization of Lactobacillus paraplantarum D2-1, a starter culture for soymilk fermentation.</title>
        <authorList>
            <person name="Endo A."/>
            <person name="Sasaki F."/>
            <person name="Maeno S."/>
            <person name="Kanesaki Y."/>
            <person name="Kubota E."/>
            <person name="Torres G.A."/>
            <person name="Tomita S."/>
            <person name="Nakagawa J."/>
        </authorList>
    </citation>
    <scope>NUCLEOTIDE SEQUENCE [LARGE SCALE GENOMIC DNA]</scope>
    <source>
        <strain evidence="3 5">D2-1</strain>
    </source>
</reference>
<evidence type="ECO:0000313" key="3">
    <source>
        <dbReference type="EMBL" id="GBF01657.1"/>
    </source>
</evidence>
<dbReference type="EMBL" id="BDOR01000004">
    <property type="protein sequence ID" value="GBF01657.1"/>
    <property type="molecule type" value="Genomic_DNA"/>
</dbReference>
<evidence type="ECO:0000313" key="6">
    <source>
        <dbReference type="Proteomes" id="UP000277896"/>
    </source>
</evidence>
<dbReference type="GeneID" id="79807572"/>
<evidence type="ECO:0000313" key="7">
    <source>
        <dbReference type="Proteomes" id="UP000292648"/>
    </source>
</evidence>